<evidence type="ECO:0000256" key="1">
    <source>
        <dbReference type="ARBA" id="ARBA00000900"/>
    </source>
</evidence>
<protein>
    <recommendedName>
        <fullName evidence="3">RING-type E3 ubiquitin transferase</fullName>
        <ecNumber evidence="3">2.3.2.27</ecNumber>
    </recommendedName>
</protein>
<evidence type="ECO:0000256" key="5">
    <source>
        <dbReference type="ARBA" id="ARBA00022692"/>
    </source>
</evidence>
<dbReference type="GO" id="GO:0006511">
    <property type="term" value="P:ubiquitin-dependent protein catabolic process"/>
    <property type="evidence" value="ECO:0000318"/>
    <property type="project" value="GO_Central"/>
</dbReference>
<dbReference type="AlphaFoldDB" id="A0A3N7EZ66"/>
<dbReference type="Pfam" id="PF13639">
    <property type="entry name" value="zf-RING_2"/>
    <property type="match status" value="1"/>
</dbReference>
<comment type="subcellular location">
    <subcellularLocation>
        <location evidence="2">Membrane</location>
        <topology evidence="2">Multi-pass membrane protein</topology>
    </subcellularLocation>
</comment>
<dbReference type="GO" id="GO:0061630">
    <property type="term" value="F:ubiquitin protein ligase activity"/>
    <property type="evidence" value="ECO:0000318"/>
    <property type="project" value="GO_Central"/>
</dbReference>
<name>A0A3N7EZ66_POPTR</name>
<evidence type="ECO:0000256" key="9">
    <source>
        <dbReference type="ARBA" id="ARBA00022833"/>
    </source>
</evidence>
<evidence type="ECO:0000256" key="11">
    <source>
        <dbReference type="ARBA" id="ARBA00023136"/>
    </source>
</evidence>
<keyword evidence="15" id="KW-1185">Reference proteome</keyword>
<evidence type="ECO:0000256" key="12">
    <source>
        <dbReference type="PROSITE-ProRule" id="PRU00175"/>
    </source>
</evidence>
<accession>A0A3N7EZ66</accession>
<evidence type="ECO:0000256" key="3">
    <source>
        <dbReference type="ARBA" id="ARBA00012483"/>
    </source>
</evidence>
<dbReference type="InterPro" id="IPR013083">
    <property type="entry name" value="Znf_RING/FYVE/PHD"/>
</dbReference>
<dbReference type="PANTHER" id="PTHR45977">
    <property type="entry name" value="TARGET OF ERK KINASE MPK-1"/>
    <property type="match status" value="1"/>
</dbReference>
<dbReference type="GO" id="GO:0016567">
    <property type="term" value="P:protein ubiquitination"/>
    <property type="evidence" value="ECO:0000318"/>
    <property type="project" value="GO_Central"/>
</dbReference>
<keyword evidence="5" id="KW-0812">Transmembrane</keyword>
<dbReference type="GO" id="GO:0008270">
    <property type="term" value="F:zinc ion binding"/>
    <property type="evidence" value="ECO:0007669"/>
    <property type="project" value="UniProtKB-KW"/>
</dbReference>
<keyword evidence="6" id="KW-0479">Metal-binding</keyword>
<dbReference type="SUPFAM" id="SSF57850">
    <property type="entry name" value="RING/U-box"/>
    <property type="match status" value="1"/>
</dbReference>
<evidence type="ECO:0000313" key="15">
    <source>
        <dbReference type="Proteomes" id="UP000006729"/>
    </source>
</evidence>
<dbReference type="OrthoDB" id="8062037at2759"/>
<organism evidence="14 15">
    <name type="scientific">Populus trichocarpa</name>
    <name type="common">Western balsam poplar</name>
    <name type="synonym">Populus balsamifera subsp. trichocarpa</name>
    <dbReference type="NCBI Taxonomy" id="3694"/>
    <lineage>
        <taxon>Eukaryota</taxon>
        <taxon>Viridiplantae</taxon>
        <taxon>Streptophyta</taxon>
        <taxon>Embryophyta</taxon>
        <taxon>Tracheophyta</taxon>
        <taxon>Spermatophyta</taxon>
        <taxon>Magnoliopsida</taxon>
        <taxon>eudicotyledons</taxon>
        <taxon>Gunneridae</taxon>
        <taxon>Pentapetalae</taxon>
        <taxon>rosids</taxon>
        <taxon>fabids</taxon>
        <taxon>Malpighiales</taxon>
        <taxon>Salicaceae</taxon>
        <taxon>Saliceae</taxon>
        <taxon>Populus</taxon>
    </lineage>
</organism>
<dbReference type="EMBL" id="CM009294">
    <property type="protein sequence ID" value="RQO90359.1"/>
    <property type="molecule type" value="Genomic_DNA"/>
</dbReference>
<evidence type="ECO:0000313" key="14">
    <source>
        <dbReference type="EMBL" id="RQO90359.1"/>
    </source>
</evidence>
<feature type="domain" description="RING-type" evidence="13">
    <location>
        <begin position="66"/>
        <end position="109"/>
    </location>
</feature>
<dbReference type="Proteomes" id="UP000006729">
    <property type="component" value="Chromosome 5"/>
</dbReference>
<dbReference type="PANTHER" id="PTHR45977:SF13">
    <property type="entry name" value="GB|AAF27103.1"/>
    <property type="match status" value="1"/>
</dbReference>
<keyword evidence="8" id="KW-0833">Ubl conjugation pathway</keyword>
<keyword evidence="10" id="KW-1133">Transmembrane helix</keyword>
<dbReference type="InterPro" id="IPR001841">
    <property type="entry name" value="Znf_RING"/>
</dbReference>
<dbReference type="EC" id="2.3.2.27" evidence="3"/>
<gene>
    <name evidence="14" type="ORF">POPTR_005G109600</name>
</gene>
<sequence length="203" mass="22673">MVLKKFVSFVYSFIGLRWHPRIKDAAAAAACRRITVDVSGNVKQGVLESPVGSSSSEIIEAEGEYCCVCLSRLKADEDTSALPCLHRFHKVCIEGWFNNVCRRTCPLCRSSMGGEERSHKREEQFTEEMVEAHKENCLPHKWEKKNSITPLLESNPGLLGLGESQTNGRWTTTELFHVHGCNIVLTRPGTLALLSTNQKSIIV</sequence>
<evidence type="ECO:0000256" key="7">
    <source>
        <dbReference type="ARBA" id="ARBA00022771"/>
    </source>
</evidence>
<evidence type="ECO:0000256" key="10">
    <source>
        <dbReference type="ARBA" id="ARBA00022989"/>
    </source>
</evidence>
<keyword evidence="9" id="KW-0862">Zinc</keyword>
<evidence type="ECO:0000259" key="13">
    <source>
        <dbReference type="PROSITE" id="PS50089"/>
    </source>
</evidence>
<keyword evidence="11" id="KW-0472">Membrane</keyword>
<evidence type="ECO:0000256" key="4">
    <source>
        <dbReference type="ARBA" id="ARBA00022679"/>
    </source>
</evidence>
<keyword evidence="4" id="KW-0808">Transferase</keyword>
<dbReference type="PROSITE" id="PS50089">
    <property type="entry name" value="ZF_RING_2"/>
    <property type="match status" value="1"/>
</dbReference>
<comment type="catalytic activity">
    <reaction evidence="1">
        <text>S-ubiquitinyl-[E2 ubiquitin-conjugating enzyme]-L-cysteine + [acceptor protein]-L-lysine = [E2 ubiquitin-conjugating enzyme]-L-cysteine + N(6)-ubiquitinyl-[acceptor protein]-L-lysine.</text>
        <dbReference type="EC" id="2.3.2.27"/>
    </reaction>
</comment>
<dbReference type="GO" id="GO:0016020">
    <property type="term" value="C:membrane"/>
    <property type="evidence" value="ECO:0007669"/>
    <property type="project" value="UniProtKB-SubCell"/>
</dbReference>
<evidence type="ECO:0000256" key="2">
    <source>
        <dbReference type="ARBA" id="ARBA00004141"/>
    </source>
</evidence>
<keyword evidence="7 12" id="KW-0863">Zinc-finger</keyword>
<proteinExistence type="predicted"/>
<reference evidence="14 15" key="1">
    <citation type="journal article" date="2006" name="Science">
        <title>The genome of black cottonwood, Populus trichocarpa (Torr. &amp; Gray).</title>
        <authorList>
            <person name="Tuskan G.A."/>
            <person name="Difazio S."/>
            <person name="Jansson S."/>
            <person name="Bohlmann J."/>
            <person name="Grigoriev I."/>
            <person name="Hellsten U."/>
            <person name="Putnam N."/>
            <person name="Ralph S."/>
            <person name="Rombauts S."/>
            <person name="Salamov A."/>
            <person name="Schein J."/>
            <person name="Sterck L."/>
            <person name="Aerts A."/>
            <person name="Bhalerao R.R."/>
            <person name="Bhalerao R.P."/>
            <person name="Blaudez D."/>
            <person name="Boerjan W."/>
            <person name="Brun A."/>
            <person name="Brunner A."/>
            <person name="Busov V."/>
            <person name="Campbell M."/>
            <person name="Carlson J."/>
            <person name="Chalot M."/>
            <person name="Chapman J."/>
            <person name="Chen G.L."/>
            <person name="Cooper D."/>
            <person name="Coutinho P.M."/>
            <person name="Couturier J."/>
            <person name="Covert S."/>
            <person name="Cronk Q."/>
            <person name="Cunningham R."/>
            <person name="Davis J."/>
            <person name="Degroeve S."/>
            <person name="Dejardin A."/>
            <person name="Depamphilis C."/>
            <person name="Detter J."/>
            <person name="Dirks B."/>
            <person name="Dubchak I."/>
            <person name="Duplessis S."/>
            <person name="Ehlting J."/>
            <person name="Ellis B."/>
            <person name="Gendler K."/>
            <person name="Goodstein D."/>
            <person name="Gribskov M."/>
            <person name="Grimwood J."/>
            <person name="Groover A."/>
            <person name="Gunter L."/>
            <person name="Hamberger B."/>
            <person name="Heinze B."/>
            <person name="Helariutta Y."/>
            <person name="Henrissat B."/>
            <person name="Holligan D."/>
            <person name="Holt R."/>
            <person name="Huang W."/>
            <person name="Islam-Faridi N."/>
            <person name="Jones S."/>
            <person name="Jones-Rhoades M."/>
            <person name="Jorgensen R."/>
            <person name="Joshi C."/>
            <person name="Kangasjarvi J."/>
            <person name="Karlsson J."/>
            <person name="Kelleher C."/>
            <person name="Kirkpatrick R."/>
            <person name="Kirst M."/>
            <person name="Kohler A."/>
            <person name="Kalluri U."/>
            <person name="Larimer F."/>
            <person name="Leebens-Mack J."/>
            <person name="Leple J.C."/>
            <person name="Locascio P."/>
            <person name="Lou Y."/>
            <person name="Lucas S."/>
            <person name="Martin F."/>
            <person name="Montanini B."/>
            <person name="Napoli C."/>
            <person name="Nelson D.R."/>
            <person name="Nelson C."/>
            <person name="Nieminen K."/>
            <person name="Nilsson O."/>
            <person name="Pereda V."/>
            <person name="Peter G."/>
            <person name="Philippe R."/>
            <person name="Pilate G."/>
            <person name="Poliakov A."/>
            <person name="Razumovskaya J."/>
            <person name="Richardson P."/>
            <person name="Rinaldi C."/>
            <person name="Ritland K."/>
            <person name="Rouze P."/>
            <person name="Ryaboy D."/>
            <person name="Schmutz J."/>
            <person name="Schrader J."/>
            <person name="Segerman B."/>
            <person name="Shin H."/>
            <person name="Siddiqui A."/>
            <person name="Sterky F."/>
            <person name="Terry A."/>
            <person name="Tsai C.J."/>
            <person name="Uberbacher E."/>
            <person name="Unneberg P."/>
            <person name="Vahala J."/>
            <person name="Wall K."/>
            <person name="Wessler S."/>
            <person name="Yang G."/>
            <person name="Yin T."/>
            <person name="Douglas C."/>
            <person name="Marra M."/>
            <person name="Sandberg G."/>
            <person name="Van de Peer Y."/>
            <person name="Rokhsar D."/>
        </authorList>
    </citation>
    <scope>NUCLEOTIDE SEQUENCE [LARGE SCALE GENOMIC DNA]</scope>
    <source>
        <strain evidence="15">cv. Nisqually</strain>
    </source>
</reference>
<evidence type="ECO:0000256" key="8">
    <source>
        <dbReference type="ARBA" id="ARBA00022786"/>
    </source>
</evidence>
<dbReference type="SMART" id="SM00184">
    <property type="entry name" value="RING"/>
    <property type="match status" value="1"/>
</dbReference>
<evidence type="ECO:0000256" key="6">
    <source>
        <dbReference type="ARBA" id="ARBA00022723"/>
    </source>
</evidence>
<dbReference type="Gene3D" id="3.30.40.10">
    <property type="entry name" value="Zinc/RING finger domain, C3HC4 (zinc finger)"/>
    <property type="match status" value="1"/>
</dbReference>
<dbReference type="InParanoid" id="A0A3N7EZ66"/>